<evidence type="ECO:0000256" key="4">
    <source>
        <dbReference type="ARBA" id="ARBA00022801"/>
    </source>
</evidence>
<evidence type="ECO:0000259" key="10">
    <source>
        <dbReference type="PROSITE" id="PS51695"/>
    </source>
</evidence>
<dbReference type="GO" id="GO:0046872">
    <property type="term" value="F:metal ion binding"/>
    <property type="evidence" value="ECO:0007669"/>
    <property type="project" value="UniProtKB-UniRule"/>
</dbReference>
<organism evidence="11 12">
    <name type="scientific">Pterulicium gracile</name>
    <dbReference type="NCBI Taxonomy" id="1884261"/>
    <lineage>
        <taxon>Eukaryota</taxon>
        <taxon>Fungi</taxon>
        <taxon>Dikarya</taxon>
        <taxon>Basidiomycota</taxon>
        <taxon>Agaricomycotina</taxon>
        <taxon>Agaricomycetes</taxon>
        <taxon>Agaricomycetidae</taxon>
        <taxon>Agaricales</taxon>
        <taxon>Pleurotineae</taxon>
        <taxon>Pterulaceae</taxon>
        <taxon>Pterulicium</taxon>
    </lineage>
</organism>
<dbReference type="SUPFAM" id="SSF52743">
    <property type="entry name" value="Subtilisin-like"/>
    <property type="match status" value="1"/>
</dbReference>
<dbReference type="PANTHER" id="PTHR14218:SF15">
    <property type="entry name" value="TRIPEPTIDYL-PEPTIDASE 1"/>
    <property type="match status" value="1"/>
</dbReference>
<dbReference type="Pfam" id="PF09286">
    <property type="entry name" value="Pro-kuma_activ"/>
    <property type="match status" value="1"/>
</dbReference>
<feature type="binding site" evidence="8">
    <location>
        <position position="551"/>
    </location>
    <ligand>
        <name>Ca(2+)</name>
        <dbReference type="ChEBI" id="CHEBI:29108"/>
    </ligand>
</feature>
<gene>
    <name evidence="11" type="ORF">BDV98DRAFT_506911</name>
</gene>
<dbReference type="InterPro" id="IPR015366">
    <property type="entry name" value="S53_propep"/>
</dbReference>
<accession>A0A5C3QKH5</accession>
<evidence type="ECO:0000313" key="11">
    <source>
        <dbReference type="EMBL" id="TFL01868.1"/>
    </source>
</evidence>
<dbReference type="STRING" id="1884261.A0A5C3QKH5"/>
<dbReference type="SUPFAM" id="SSF54897">
    <property type="entry name" value="Protease propeptides/inhibitors"/>
    <property type="match status" value="1"/>
</dbReference>
<feature type="binding site" evidence="8">
    <location>
        <position position="533"/>
    </location>
    <ligand>
        <name>Ca(2+)</name>
        <dbReference type="ChEBI" id="CHEBI:29108"/>
    </ligand>
</feature>
<dbReference type="PANTHER" id="PTHR14218">
    <property type="entry name" value="PROTEASE S8 TRIPEPTIDYL PEPTIDASE I CLN2"/>
    <property type="match status" value="1"/>
</dbReference>
<protein>
    <submittedName>
        <fullName evidence="11">Pro-kumamolisin, activation domain-containing protein</fullName>
    </submittedName>
</protein>
<dbReference type="GO" id="GO:0006508">
    <property type="term" value="P:proteolysis"/>
    <property type="evidence" value="ECO:0007669"/>
    <property type="project" value="UniProtKB-KW"/>
</dbReference>
<evidence type="ECO:0000256" key="9">
    <source>
        <dbReference type="SAM" id="SignalP"/>
    </source>
</evidence>
<evidence type="ECO:0000256" key="1">
    <source>
        <dbReference type="ARBA" id="ARBA00004239"/>
    </source>
</evidence>
<evidence type="ECO:0000256" key="7">
    <source>
        <dbReference type="ARBA" id="ARBA00023145"/>
    </source>
</evidence>
<evidence type="ECO:0000256" key="8">
    <source>
        <dbReference type="PROSITE-ProRule" id="PRU01032"/>
    </source>
</evidence>
<keyword evidence="5" id="KW-0720">Serine protease</keyword>
<feature type="binding site" evidence="8">
    <location>
        <position position="553"/>
    </location>
    <ligand>
        <name>Ca(2+)</name>
        <dbReference type="ChEBI" id="CHEBI:29108"/>
    </ligand>
</feature>
<dbReference type="GO" id="GO:0005576">
    <property type="term" value="C:extracellular region"/>
    <property type="evidence" value="ECO:0007669"/>
    <property type="project" value="UniProtKB-SubCell"/>
</dbReference>
<reference evidence="11 12" key="1">
    <citation type="journal article" date="2019" name="Nat. Ecol. Evol.">
        <title>Megaphylogeny resolves global patterns of mushroom evolution.</title>
        <authorList>
            <person name="Varga T."/>
            <person name="Krizsan K."/>
            <person name="Foldi C."/>
            <person name="Dima B."/>
            <person name="Sanchez-Garcia M."/>
            <person name="Sanchez-Ramirez S."/>
            <person name="Szollosi G.J."/>
            <person name="Szarkandi J.G."/>
            <person name="Papp V."/>
            <person name="Albert L."/>
            <person name="Andreopoulos W."/>
            <person name="Angelini C."/>
            <person name="Antonin V."/>
            <person name="Barry K.W."/>
            <person name="Bougher N.L."/>
            <person name="Buchanan P."/>
            <person name="Buyck B."/>
            <person name="Bense V."/>
            <person name="Catcheside P."/>
            <person name="Chovatia M."/>
            <person name="Cooper J."/>
            <person name="Damon W."/>
            <person name="Desjardin D."/>
            <person name="Finy P."/>
            <person name="Geml J."/>
            <person name="Haridas S."/>
            <person name="Hughes K."/>
            <person name="Justo A."/>
            <person name="Karasinski D."/>
            <person name="Kautmanova I."/>
            <person name="Kiss B."/>
            <person name="Kocsube S."/>
            <person name="Kotiranta H."/>
            <person name="LaButti K.M."/>
            <person name="Lechner B.E."/>
            <person name="Liimatainen K."/>
            <person name="Lipzen A."/>
            <person name="Lukacs Z."/>
            <person name="Mihaltcheva S."/>
            <person name="Morgado L.N."/>
            <person name="Niskanen T."/>
            <person name="Noordeloos M.E."/>
            <person name="Ohm R.A."/>
            <person name="Ortiz-Santana B."/>
            <person name="Ovrebo C."/>
            <person name="Racz N."/>
            <person name="Riley R."/>
            <person name="Savchenko A."/>
            <person name="Shiryaev A."/>
            <person name="Soop K."/>
            <person name="Spirin V."/>
            <person name="Szebenyi C."/>
            <person name="Tomsovsky M."/>
            <person name="Tulloss R.E."/>
            <person name="Uehling J."/>
            <person name="Grigoriev I.V."/>
            <person name="Vagvolgyi C."/>
            <person name="Papp T."/>
            <person name="Martin F.M."/>
            <person name="Miettinen O."/>
            <person name="Hibbett D.S."/>
            <person name="Nagy L.G."/>
        </authorList>
    </citation>
    <scope>NUCLEOTIDE SEQUENCE [LARGE SCALE GENOMIC DNA]</scope>
    <source>
        <strain evidence="11 12">CBS 309.79</strain>
    </source>
</reference>
<comment type="subcellular location">
    <subcellularLocation>
        <location evidence="1">Secreted</location>
        <location evidence="1">Extracellular space</location>
    </subcellularLocation>
</comment>
<keyword evidence="7" id="KW-0865">Zymogen</keyword>
<comment type="caution">
    <text evidence="8">Lacks conserved residue(s) required for the propagation of feature annotation.</text>
</comment>
<dbReference type="AlphaFoldDB" id="A0A5C3QKH5"/>
<dbReference type="EMBL" id="ML178824">
    <property type="protein sequence ID" value="TFL01868.1"/>
    <property type="molecule type" value="Genomic_DNA"/>
</dbReference>
<name>A0A5C3QKH5_9AGAR</name>
<keyword evidence="2" id="KW-0645">Protease</keyword>
<keyword evidence="9" id="KW-0732">Signal</keyword>
<feature type="binding site" evidence="8">
    <location>
        <position position="532"/>
    </location>
    <ligand>
        <name>Ca(2+)</name>
        <dbReference type="ChEBI" id="CHEBI:29108"/>
    </ligand>
</feature>
<evidence type="ECO:0000256" key="5">
    <source>
        <dbReference type="ARBA" id="ARBA00022825"/>
    </source>
</evidence>
<dbReference type="InterPro" id="IPR030400">
    <property type="entry name" value="Sedolisin_dom"/>
</dbReference>
<dbReference type="OrthoDB" id="409122at2759"/>
<feature type="domain" description="Peptidase S53" evidence="10">
    <location>
        <begin position="195"/>
        <end position="572"/>
    </location>
</feature>
<dbReference type="GO" id="GO:0004252">
    <property type="term" value="F:serine-type endopeptidase activity"/>
    <property type="evidence" value="ECO:0007669"/>
    <property type="project" value="InterPro"/>
</dbReference>
<keyword evidence="4" id="KW-0378">Hydrolase</keyword>
<dbReference type="InterPro" id="IPR050819">
    <property type="entry name" value="Tripeptidyl-peptidase_I"/>
</dbReference>
<dbReference type="InterPro" id="IPR036852">
    <property type="entry name" value="Peptidase_S8/S53_dom_sf"/>
</dbReference>
<dbReference type="SMART" id="SM00944">
    <property type="entry name" value="Pro-kuma_activ"/>
    <property type="match status" value="1"/>
</dbReference>
<sequence>MRIQALTSFVLLAVLPSTVLSWHERRNAAPPGYVALAPAPSEQIITLKLKLRHGDMQGLKKRLDEASESRSEGYGTWLNREEVNAHAAPTPETLSTVSSWLASHGLSPTALSPAGDWIAVDMPVAKADELFSAAFSTFGQAATSETVVRTLGYAVPDALEGMLDVVHPTVSYVIPNLACSGQRPEKQHLAFHLRPHCPFCRFDLYGLPYELSTQPKEKNEIWLSGYNNNFVRRVYVRDYMAQTRPDVPELVNGTFEVVSLDGGINNQNPLETNNIAASKQMYAITSTATNVSATFMTIGTDLSPDPLDWLLSQAHYLLGLEKPPNVVVLGTEGREGAISSALAREICDAYAQLTARGVSLISHNWYGGVSARGMQLWNEPEANCQAGEKFDVTFPASCPYVTSVGGTSLIEAQGETVYHNGQPWMSNAGGFSSLFPRPEWQEDQVTGYLEKWGDVYEGRFDPSGRATPDVALVHTIGGLSANPPQGYSAPDGAAALFGGIIARLNDELVSAGKPTLGFLNPWIYKNQDAFNDITIGANPGCETAGFNATAGWDPVSGVGSPFYPRLREAAGL</sequence>
<feature type="chain" id="PRO_5022792909" evidence="9">
    <location>
        <begin position="22"/>
        <end position="572"/>
    </location>
</feature>
<dbReference type="CDD" id="cd04056">
    <property type="entry name" value="Peptidases_S53"/>
    <property type="match status" value="1"/>
</dbReference>
<evidence type="ECO:0000256" key="6">
    <source>
        <dbReference type="ARBA" id="ARBA00022837"/>
    </source>
</evidence>
<evidence type="ECO:0000256" key="2">
    <source>
        <dbReference type="ARBA" id="ARBA00022670"/>
    </source>
</evidence>
<dbReference type="PROSITE" id="PS51695">
    <property type="entry name" value="SEDOLISIN"/>
    <property type="match status" value="1"/>
</dbReference>
<proteinExistence type="predicted"/>
<evidence type="ECO:0000256" key="3">
    <source>
        <dbReference type="ARBA" id="ARBA00022723"/>
    </source>
</evidence>
<dbReference type="Gene3D" id="3.40.50.200">
    <property type="entry name" value="Peptidase S8/S53 domain"/>
    <property type="match status" value="1"/>
</dbReference>
<keyword evidence="12" id="KW-1185">Reference proteome</keyword>
<evidence type="ECO:0000313" key="12">
    <source>
        <dbReference type="Proteomes" id="UP000305067"/>
    </source>
</evidence>
<dbReference type="CDD" id="cd11377">
    <property type="entry name" value="Pro-peptidase_S53"/>
    <property type="match status" value="1"/>
</dbReference>
<keyword evidence="3 8" id="KW-0479">Metal-binding</keyword>
<feature type="signal peptide" evidence="9">
    <location>
        <begin position="1"/>
        <end position="21"/>
    </location>
</feature>
<dbReference type="GO" id="GO:0008240">
    <property type="term" value="F:tripeptidyl-peptidase activity"/>
    <property type="evidence" value="ECO:0007669"/>
    <property type="project" value="TreeGrafter"/>
</dbReference>
<comment type="cofactor">
    <cofactor evidence="8">
        <name>Ca(2+)</name>
        <dbReference type="ChEBI" id="CHEBI:29108"/>
    </cofactor>
    <text evidence="8">Binds 1 Ca(2+) ion per subunit.</text>
</comment>
<dbReference type="Proteomes" id="UP000305067">
    <property type="component" value="Unassembled WGS sequence"/>
</dbReference>
<keyword evidence="6 8" id="KW-0106">Calcium</keyword>